<evidence type="ECO:0000256" key="6">
    <source>
        <dbReference type="ARBA" id="ARBA00022737"/>
    </source>
</evidence>
<evidence type="ECO:0000256" key="13">
    <source>
        <dbReference type="ARBA" id="ARBA00031250"/>
    </source>
</evidence>
<dbReference type="SMART" id="SM00602">
    <property type="entry name" value="VPS10"/>
    <property type="match status" value="1"/>
</dbReference>
<dbReference type="EMBL" id="JAZHXJ010000008">
    <property type="protein sequence ID" value="KAL1883103.1"/>
    <property type="molecule type" value="Genomic_DNA"/>
</dbReference>
<evidence type="ECO:0000256" key="17">
    <source>
        <dbReference type="ARBA" id="ARBA00032910"/>
    </source>
</evidence>
<evidence type="ECO:0000256" key="19">
    <source>
        <dbReference type="SAM" id="Phobius"/>
    </source>
</evidence>
<keyword evidence="7" id="KW-0653">Protein transport</keyword>
<evidence type="ECO:0000313" key="21">
    <source>
        <dbReference type="EMBL" id="KAL1883103.1"/>
    </source>
</evidence>
<keyword evidence="5 19" id="KW-0812">Transmembrane</keyword>
<dbReference type="PANTHER" id="PTHR12106">
    <property type="entry name" value="SORTILIN RELATED"/>
    <property type="match status" value="1"/>
</dbReference>
<evidence type="ECO:0000256" key="5">
    <source>
        <dbReference type="ARBA" id="ARBA00022692"/>
    </source>
</evidence>
<feature type="compositionally biased region" description="Basic and acidic residues" evidence="18">
    <location>
        <begin position="95"/>
        <end position="106"/>
    </location>
</feature>
<feature type="transmembrane region" description="Helical" evidence="19">
    <location>
        <begin position="857"/>
        <end position="880"/>
    </location>
</feature>
<evidence type="ECO:0000256" key="18">
    <source>
        <dbReference type="SAM" id="MobiDB-lite"/>
    </source>
</evidence>
<protein>
    <recommendedName>
        <fullName evidence="3">Vacuolar protein sorting/targeting protein 10</fullName>
    </recommendedName>
    <alternativeName>
        <fullName evidence="14">Carboxypeptidase Y receptor</fullName>
    </alternativeName>
    <alternativeName>
        <fullName evidence="13 15">Sortilin VPS10</fullName>
    </alternativeName>
    <alternativeName>
        <fullName evidence="16 17">Vacuolar carboxypeptidase Sorting receptor VPS10</fullName>
    </alternativeName>
</protein>
<dbReference type="Gene3D" id="2.10.70.80">
    <property type="match status" value="1"/>
</dbReference>
<evidence type="ECO:0000256" key="15">
    <source>
        <dbReference type="ARBA" id="ARBA00031902"/>
    </source>
</evidence>
<evidence type="ECO:0000256" key="2">
    <source>
        <dbReference type="ARBA" id="ARBA00004488"/>
    </source>
</evidence>
<keyword evidence="11" id="KW-0325">Glycoprotein</keyword>
<evidence type="ECO:0000256" key="14">
    <source>
        <dbReference type="ARBA" id="ARBA00031354"/>
    </source>
</evidence>
<evidence type="ECO:0000256" key="4">
    <source>
        <dbReference type="ARBA" id="ARBA00022448"/>
    </source>
</evidence>
<feature type="domain" description="VPS10" evidence="20">
    <location>
        <begin position="150"/>
        <end position="791"/>
    </location>
</feature>
<dbReference type="Proteomes" id="UP001586593">
    <property type="component" value="Unassembled WGS sequence"/>
</dbReference>
<keyword evidence="19" id="KW-1133">Transmembrane helix</keyword>
<proteinExistence type="predicted"/>
<evidence type="ECO:0000256" key="3">
    <source>
        <dbReference type="ARBA" id="ARBA00015369"/>
    </source>
</evidence>
<sequence>MGHTQKFHRRKKNAECFLKEEHKDIQVETTDCDCTDQDFECDYNFVREGDKCIPSGPIVLPEGACKAGSKPDDTFMGSSGWRLIPGNTCKRRKGPQKDDKVERKCSEATGPEKPPATGRLDSVQHVFSGDWTDLEKHYLERGDFSNGNDETVIVRPRRGSNLGPISISQDHGKTWTHPKGLPSEDIIWIISHQYFKDMVFFITESKTVHYTVDRGRTFHSFKVPHPASIARGRSPLSFHPDNQNWLLWTGEKCEHGECHLEAYFTKDRGDNWHTAARYVEKCEFTGSDVFRYPGRPVEQIICLQKAKESNDGDNPLRLVSSNDWFDHEVVVQDEVKDFATMAEFIVAASVRAEKESLKALTSLDGQTFAEAHFPYNFEVPHQHEYTVLDSSTHAVNLFVATEMDPDRACGSILKSNSNGTSYVLSIAGVNCDSSFYVDFEKMLGLEGVALVNVVANRDSKKKEPKRLQTQITHNDGAEWAYLPPPGKDVDGKPFSCTSPKGDAKCALHIHGYTERIDHRKTYSSKGAVGLMLGWGNVGSSLGPLEEADTYLTTDAGISWKQVKKGRWTWAFGDQGSIIVLVQTTGAKLKTNVISYSTDEGATWTDYKFAEEEVEIVDLTTMRAGGSRNILLFGRSQSGVFTINIDFSGLNDRQCEYLENDPEKSDYYIWSPKHPLQSNNCLFGHVTKYLRKKSDRKCYNGFKTEHLYKEENCACTRQDYECDYNYELDKNGACHLVPGRQPLSAETWCKEHPDAVEYYEPSGYRRIPLTTCSGGEEFDKVTTPHPCPGHEDEFERAHPGPSGFVIFLSVIIPFAVAGAVGWWAWRKWESGGFGQIRLGEHSTGPSGLLDSDRPWVRYPVIAVAAIVAVAGAVPLVLASLWRAVGNAAERWGFGWGSGGARGAWSRLRGGPRRFTTRDSFVRTRGDYAIVDEDEGELLGEESDEDI</sequence>
<dbReference type="InterPro" id="IPR050310">
    <property type="entry name" value="VPS10-sortilin"/>
</dbReference>
<accession>A0ABR3Y468</accession>
<dbReference type="PANTHER" id="PTHR12106:SF27">
    <property type="entry name" value="SORTILIN-RELATED RECEPTOR"/>
    <property type="match status" value="1"/>
</dbReference>
<comment type="subcellular location">
    <subcellularLocation>
        <location evidence="1">Golgi apparatus</location>
        <location evidence="1">trans-Golgi network membrane</location>
        <topology evidence="1">Multi-pass membrane protein</topology>
    </subcellularLocation>
    <subcellularLocation>
        <location evidence="2">Prevacuolar compartment membrane</location>
        <topology evidence="2">Multi-pass membrane protein</topology>
    </subcellularLocation>
</comment>
<keyword evidence="8" id="KW-0333">Golgi apparatus</keyword>
<evidence type="ECO:0000256" key="9">
    <source>
        <dbReference type="ARBA" id="ARBA00023136"/>
    </source>
</evidence>
<keyword evidence="10" id="KW-0675">Receptor</keyword>
<evidence type="ECO:0000259" key="20">
    <source>
        <dbReference type="SMART" id="SM00602"/>
    </source>
</evidence>
<dbReference type="Pfam" id="PF15902">
    <property type="entry name" value="Sortilin-Vps10"/>
    <property type="match status" value="1"/>
</dbReference>
<dbReference type="Pfam" id="PF15901">
    <property type="entry name" value="Sortilin_C"/>
    <property type="match status" value="2"/>
</dbReference>
<dbReference type="InterPro" id="IPR031777">
    <property type="entry name" value="Sortilin_C"/>
</dbReference>
<reference evidence="21 22" key="1">
    <citation type="journal article" date="2024" name="Commun. Biol.">
        <title>Comparative genomic analysis of thermophilic fungi reveals convergent evolutionary adaptations and gene losses.</title>
        <authorList>
            <person name="Steindorff A.S."/>
            <person name="Aguilar-Pontes M.V."/>
            <person name="Robinson A.J."/>
            <person name="Andreopoulos B."/>
            <person name="LaButti K."/>
            <person name="Kuo A."/>
            <person name="Mondo S."/>
            <person name="Riley R."/>
            <person name="Otillar R."/>
            <person name="Haridas S."/>
            <person name="Lipzen A."/>
            <person name="Grimwood J."/>
            <person name="Schmutz J."/>
            <person name="Clum A."/>
            <person name="Reid I.D."/>
            <person name="Moisan M.C."/>
            <person name="Butler G."/>
            <person name="Nguyen T.T.M."/>
            <person name="Dewar K."/>
            <person name="Conant G."/>
            <person name="Drula E."/>
            <person name="Henrissat B."/>
            <person name="Hansel C."/>
            <person name="Singer S."/>
            <person name="Hutchinson M.I."/>
            <person name="de Vries R.P."/>
            <person name="Natvig D.O."/>
            <person name="Powell A.J."/>
            <person name="Tsang A."/>
            <person name="Grigoriev I.V."/>
        </authorList>
    </citation>
    <scope>NUCLEOTIDE SEQUENCE [LARGE SCALE GENOMIC DNA]</scope>
    <source>
        <strain evidence="21 22">ATCC 24622</strain>
    </source>
</reference>
<organism evidence="21 22">
    <name type="scientific">Phialemonium thermophilum</name>
    <dbReference type="NCBI Taxonomy" id="223376"/>
    <lineage>
        <taxon>Eukaryota</taxon>
        <taxon>Fungi</taxon>
        <taxon>Dikarya</taxon>
        <taxon>Ascomycota</taxon>
        <taxon>Pezizomycotina</taxon>
        <taxon>Sordariomycetes</taxon>
        <taxon>Sordariomycetidae</taxon>
        <taxon>Cephalothecales</taxon>
        <taxon>Cephalothecaceae</taxon>
        <taxon>Phialemonium</taxon>
    </lineage>
</organism>
<dbReference type="Gene3D" id="3.30.60.270">
    <property type="match status" value="2"/>
</dbReference>
<evidence type="ECO:0000256" key="10">
    <source>
        <dbReference type="ARBA" id="ARBA00023170"/>
    </source>
</evidence>
<name>A0ABR3Y468_9PEZI</name>
<evidence type="ECO:0000256" key="8">
    <source>
        <dbReference type="ARBA" id="ARBA00023034"/>
    </source>
</evidence>
<comment type="caution">
    <text evidence="21">The sequence shown here is derived from an EMBL/GenBank/DDBJ whole genome shotgun (WGS) entry which is preliminary data.</text>
</comment>
<dbReference type="InterPro" id="IPR031778">
    <property type="entry name" value="Sortilin_N"/>
</dbReference>
<dbReference type="SUPFAM" id="SSF110296">
    <property type="entry name" value="Oligoxyloglucan reducing end-specific cellobiohydrolase"/>
    <property type="match status" value="1"/>
</dbReference>
<keyword evidence="9 19" id="KW-0472">Membrane</keyword>
<evidence type="ECO:0000256" key="16">
    <source>
        <dbReference type="ARBA" id="ARBA00032705"/>
    </source>
</evidence>
<keyword evidence="6" id="KW-0677">Repeat</keyword>
<evidence type="ECO:0000256" key="12">
    <source>
        <dbReference type="ARBA" id="ARBA00025569"/>
    </source>
</evidence>
<keyword evidence="4" id="KW-0813">Transport</keyword>
<dbReference type="InterPro" id="IPR015943">
    <property type="entry name" value="WD40/YVTN_repeat-like_dom_sf"/>
</dbReference>
<dbReference type="Gene3D" id="2.130.10.10">
    <property type="entry name" value="YVTN repeat-like/Quinoprotein amine dehydrogenase"/>
    <property type="match status" value="1"/>
</dbReference>
<comment type="function">
    <text evidence="12">Functions as a sorting receptor in the Golgi compartment required for the intracellular sorting and delivery of soluble vacuolar proteins, like carboxypeptidase Y (CPY) and proteinase A. Executes multiple rounds of sorting by cycling between the late Golgi and a prevacuolar endosome-like compartment.</text>
</comment>
<gene>
    <name evidence="21" type="ORF">VTK73DRAFT_9470</name>
</gene>
<evidence type="ECO:0000256" key="7">
    <source>
        <dbReference type="ARBA" id="ARBA00022927"/>
    </source>
</evidence>
<feature type="transmembrane region" description="Helical" evidence="19">
    <location>
        <begin position="803"/>
        <end position="824"/>
    </location>
</feature>
<keyword evidence="22" id="KW-1185">Reference proteome</keyword>
<feature type="region of interest" description="Disordered" evidence="18">
    <location>
        <begin position="86"/>
        <end position="119"/>
    </location>
</feature>
<evidence type="ECO:0000256" key="1">
    <source>
        <dbReference type="ARBA" id="ARBA00004166"/>
    </source>
</evidence>
<evidence type="ECO:0000313" key="22">
    <source>
        <dbReference type="Proteomes" id="UP001586593"/>
    </source>
</evidence>
<dbReference type="InterPro" id="IPR006581">
    <property type="entry name" value="VPS10"/>
</dbReference>
<evidence type="ECO:0000256" key="11">
    <source>
        <dbReference type="ARBA" id="ARBA00023180"/>
    </source>
</evidence>
<dbReference type="CDD" id="cd15482">
    <property type="entry name" value="Sialidase_non-viral"/>
    <property type="match status" value="1"/>
</dbReference>